<organism evidence="1 2">
    <name type="scientific">Araneus ventricosus</name>
    <name type="common">Orbweaver spider</name>
    <name type="synonym">Epeira ventricosa</name>
    <dbReference type="NCBI Taxonomy" id="182803"/>
    <lineage>
        <taxon>Eukaryota</taxon>
        <taxon>Metazoa</taxon>
        <taxon>Ecdysozoa</taxon>
        <taxon>Arthropoda</taxon>
        <taxon>Chelicerata</taxon>
        <taxon>Arachnida</taxon>
        <taxon>Araneae</taxon>
        <taxon>Araneomorphae</taxon>
        <taxon>Entelegynae</taxon>
        <taxon>Araneoidea</taxon>
        <taxon>Araneidae</taxon>
        <taxon>Araneus</taxon>
    </lineage>
</organism>
<protein>
    <submittedName>
        <fullName evidence="1">Uncharacterized protein</fullName>
    </submittedName>
</protein>
<dbReference type="EMBL" id="BGPR01000624">
    <property type="protein sequence ID" value="GBM28994.1"/>
    <property type="molecule type" value="Genomic_DNA"/>
</dbReference>
<dbReference type="AlphaFoldDB" id="A0A4Y2EMD5"/>
<evidence type="ECO:0000313" key="1">
    <source>
        <dbReference type="EMBL" id="GBM28994.1"/>
    </source>
</evidence>
<sequence length="129" mass="14948">MFRCPNCSAILKLLNSVPSSIFQSVIIWEKAFLGIYDRMQNTFLRKSSQVHGNLRKAWVVFIDNKWDLFRCSEYLQGGRPQLDQVQEFARPQKTIDERFMVKEESAASVGTRPWTPEGRSLTLSIAFML</sequence>
<keyword evidence="2" id="KW-1185">Reference proteome</keyword>
<dbReference type="Proteomes" id="UP000499080">
    <property type="component" value="Unassembled WGS sequence"/>
</dbReference>
<reference evidence="1 2" key="1">
    <citation type="journal article" date="2019" name="Sci. Rep.">
        <title>Orb-weaving spider Araneus ventricosus genome elucidates the spidroin gene catalogue.</title>
        <authorList>
            <person name="Kono N."/>
            <person name="Nakamura H."/>
            <person name="Ohtoshi R."/>
            <person name="Moran D.A.P."/>
            <person name="Shinohara A."/>
            <person name="Yoshida Y."/>
            <person name="Fujiwara M."/>
            <person name="Mori M."/>
            <person name="Tomita M."/>
            <person name="Arakawa K."/>
        </authorList>
    </citation>
    <scope>NUCLEOTIDE SEQUENCE [LARGE SCALE GENOMIC DNA]</scope>
</reference>
<accession>A0A4Y2EMD5</accession>
<evidence type="ECO:0000313" key="2">
    <source>
        <dbReference type="Proteomes" id="UP000499080"/>
    </source>
</evidence>
<name>A0A4Y2EMD5_ARAVE</name>
<comment type="caution">
    <text evidence="1">The sequence shown here is derived from an EMBL/GenBank/DDBJ whole genome shotgun (WGS) entry which is preliminary data.</text>
</comment>
<proteinExistence type="predicted"/>
<gene>
    <name evidence="1" type="ORF">AVEN_40747_1</name>
</gene>